<accession>A0ACD5EL76</accession>
<evidence type="ECO:0000313" key="1">
    <source>
        <dbReference type="EMBL" id="XKM39775.1"/>
    </source>
</evidence>
<dbReference type="Proteomes" id="UP000078465">
    <property type="component" value="Chromosome"/>
</dbReference>
<evidence type="ECO:0000313" key="2">
    <source>
        <dbReference type="Proteomes" id="UP000078465"/>
    </source>
</evidence>
<protein>
    <submittedName>
        <fullName evidence="1">DUF6492 family protein</fullName>
    </submittedName>
</protein>
<proteinExistence type="predicted"/>
<dbReference type="EMBL" id="CP171853">
    <property type="protein sequence ID" value="XKM39775.1"/>
    <property type="molecule type" value="Genomic_DNA"/>
</dbReference>
<name>A0ACD5EL76_9HYPH</name>
<gene>
    <name evidence="1" type="ORF">A4U53_027120</name>
</gene>
<organism evidence="1 2">
    <name type="scientific">Rhizobium ruizarguesonis</name>
    <dbReference type="NCBI Taxonomy" id="2081791"/>
    <lineage>
        <taxon>Bacteria</taxon>
        <taxon>Pseudomonadati</taxon>
        <taxon>Pseudomonadota</taxon>
        <taxon>Alphaproteobacteria</taxon>
        <taxon>Hyphomicrobiales</taxon>
        <taxon>Rhizobiaceae</taxon>
        <taxon>Rhizobium/Agrobacterium group</taxon>
        <taxon>Rhizobium</taxon>
    </lineage>
</organism>
<sequence>MIDSRIDAFMCVHSRDIEYLLEASLRSYQQHFPDKGNLTMVTDNPAALRAFLDAKGLVPGAAVTGDNDWLSASELELPGWFRQQIIKLRAFEFCRTEHFCNLGADTLLLRPIATTDLIDRREPVLYYSSHRLPDLHYRFEKKRLRNVAKILGVEPARSFRYVDFINDFFCFKREWLIALNDYIASKYGSKPYVELLKGLSASKDQTRFGEWTLYSVFLLDVMHRSPTMRDARGAYLTQIHSRLGLTLSRLDSKIVHLVQKSFDPNVIRQKLMKVNPGAAQIVGATAWADAGARPDDGPPCVSGNPSAVGSCRCLGRNLAARNLFDLGEGGPPGALRAADTVSPGPHAGGYPAHRGRYGHKGNALGVPELRGLHSLWASAACRRASRCARLGLRARPDDDRRSVAECRFAARKAGSSHSLGLARPPFFNLRNFHDLGDEFRPRGAPGRA</sequence>
<reference evidence="1" key="1">
    <citation type="submission" date="2024-10" db="EMBL/GenBank/DDBJ databases">
        <title>Strain of Rhizobium-related bacteria isolated fromm roots of Vavilovia formosa.</title>
        <authorList>
            <person name="Kimeklis A."/>
            <person name="Afonin A."/>
        </authorList>
    </citation>
    <scope>NUCLEOTIDE SEQUENCE</scope>
    <source>
        <strain evidence="1">Vaf-46</strain>
    </source>
</reference>